<dbReference type="AlphaFoldDB" id="A0A4Z2JIN1"/>
<name>A0A4Z2JIN1_9TELE</name>
<comment type="caution">
    <text evidence="2">The sequence shown here is derived from an EMBL/GenBank/DDBJ whole genome shotgun (WGS) entry which is preliminary data.</text>
</comment>
<feature type="compositionally biased region" description="Low complexity" evidence="1">
    <location>
        <begin position="26"/>
        <end position="36"/>
    </location>
</feature>
<evidence type="ECO:0000313" key="2">
    <source>
        <dbReference type="EMBL" id="TNN89673.1"/>
    </source>
</evidence>
<dbReference type="EMBL" id="SRLO01000001">
    <property type="protein sequence ID" value="TNN89673.1"/>
    <property type="molecule type" value="Genomic_DNA"/>
</dbReference>
<gene>
    <name evidence="2" type="ORF">EYF80_000276</name>
</gene>
<protein>
    <submittedName>
        <fullName evidence="2">Uncharacterized protein</fullName>
    </submittedName>
</protein>
<evidence type="ECO:0000256" key="1">
    <source>
        <dbReference type="SAM" id="MobiDB-lite"/>
    </source>
</evidence>
<sequence>MQLANTYRTERKTHRETIKWSFQLKSSRPSSTPGSSNRQYANASSSTPPPREPLSLSNYIKMGTKKNMSKVFELCTDIDHFKVILDQHVQLVKLQSTGGDFDLLRRCWRKEFTLSHLRAGERLTSD</sequence>
<reference evidence="2 3" key="1">
    <citation type="submission" date="2019-03" db="EMBL/GenBank/DDBJ databases">
        <title>First draft genome of Liparis tanakae, snailfish: a comprehensive survey of snailfish specific genes.</title>
        <authorList>
            <person name="Kim W."/>
            <person name="Song I."/>
            <person name="Jeong J.-H."/>
            <person name="Kim D."/>
            <person name="Kim S."/>
            <person name="Ryu S."/>
            <person name="Song J.Y."/>
            <person name="Lee S.K."/>
        </authorList>
    </citation>
    <scope>NUCLEOTIDE SEQUENCE [LARGE SCALE GENOMIC DNA]</scope>
    <source>
        <tissue evidence="2">Muscle</tissue>
    </source>
</reference>
<keyword evidence="3" id="KW-1185">Reference proteome</keyword>
<proteinExistence type="predicted"/>
<dbReference type="Proteomes" id="UP000314294">
    <property type="component" value="Unassembled WGS sequence"/>
</dbReference>
<organism evidence="2 3">
    <name type="scientific">Liparis tanakae</name>
    <name type="common">Tanaka's snailfish</name>
    <dbReference type="NCBI Taxonomy" id="230148"/>
    <lineage>
        <taxon>Eukaryota</taxon>
        <taxon>Metazoa</taxon>
        <taxon>Chordata</taxon>
        <taxon>Craniata</taxon>
        <taxon>Vertebrata</taxon>
        <taxon>Euteleostomi</taxon>
        <taxon>Actinopterygii</taxon>
        <taxon>Neopterygii</taxon>
        <taxon>Teleostei</taxon>
        <taxon>Neoteleostei</taxon>
        <taxon>Acanthomorphata</taxon>
        <taxon>Eupercaria</taxon>
        <taxon>Perciformes</taxon>
        <taxon>Cottioidei</taxon>
        <taxon>Cottales</taxon>
        <taxon>Liparidae</taxon>
        <taxon>Liparis</taxon>
    </lineage>
</organism>
<feature type="compositionally biased region" description="Polar residues" evidence="1">
    <location>
        <begin position="37"/>
        <end position="46"/>
    </location>
</feature>
<evidence type="ECO:0000313" key="3">
    <source>
        <dbReference type="Proteomes" id="UP000314294"/>
    </source>
</evidence>
<accession>A0A4Z2JIN1</accession>
<feature type="region of interest" description="Disordered" evidence="1">
    <location>
        <begin position="18"/>
        <end position="57"/>
    </location>
</feature>